<gene>
    <name evidence="1" type="ORF">JOC74_003795</name>
</gene>
<organism evidence="1 2">
    <name type="scientific">Bacillus capparidis</name>
    <dbReference type="NCBI Taxonomy" id="1840411"/>
    <lineage>
        <taxon>Bacteria</taxon>
        <taxon>Bacillati</taxon>
        <taxon>Bacillota</taxon>
        <taxon>Bacilli</taxon>
        <taxon>Bacillales</taxon>
        <taxon>Bacillaceae</taxon>
        <taxon>Bacillus</taxon>
    </lineage>
</organism>
<comment type="caution">
    <text evidence="1">The sequence shown here is derived from an EMBL/GenBank/DDBJ whole genome shotgun (WGS) entry which is preliminary data.</text>
</comment>
<name>A0ABS4D0X4_9BACI</name>
<dbReference type="EMBL" id="JAFDST010000005">
    <property type="protein sequence ID" value="MBP1083281.1"/>
    <property type="molecule type" value="Genomic_DNA"/>
</dbReference>
<sequence>MKVDIKKAVREIFSRTLSFLGHGKIFCVNGQDLLVYRSIDLVDQFCTGYRLIAPITVFFAPLAN</sequence>
<protein>
    <submittedName>
        <fullName evidence="1">Uncharacterized protein</fullName>
    </submittedName>
</protein>
<reference evidence="1 2" key="1">
    <citation type="submission" date="2021-01" db="EMBL/GenBank/DDBJ databases">
        <title>Genomic Encyclopedia of Type Strains, Phase IV (KMG-IV): sequencing the most valuable type-strain genomes for metagenomic binning, comparative biology and taxonomic classification.</title>
        <authorList>
            <person name="Goeker M."/>
        </authorList>
    </citation>
    <scope>NUCLEOTIDE SEQUENCE [LARGE SCALE GENOMIC DNA]</scope>
    <source>
        <strain evidence="1 2">DSM 103394</strain>
    </source>
</reference>
<keyword evidence="2" id="KW-1185">Reference proteome</keyword>
<dbReference type="RefSeq" id="WP_211086244.1">
    <property type="nucleotide sequence ID" value="NZ_JAFDST010000005.1"/>
</dbReference>
<proteinExistence type="predicted"/>
<accession>A0ABS4D0X4</accession>
<evidence type="ECO:0000313" key="1">
    <source>
        <dbReference type="EMBL" id="MBP1083281.1"/>
    </source>
</evidence>
<evidence type="ECO:0000313" key="2">
    <source>
        <dbReference type="Proteomes" id="UP000674416"/>
    </source>
</evidence>
<dbReference type="Proteomes" id="UP000674416">
    <property type="component" value="Unassembled WGS sequence"/>
</dbReference>